<evidence type="ECO:0000256" key="1">
    <source>
        <dbReference type="ARBA" id="ARBA00004141"/>
    </source>
</evidence>
<dbReference type="PANTHER" id="PTHR48021:SF24">
    <property type="entry name" value="MAJOR FACILITATOR SUPERFAMILY (MFS) PROFILE DOMAIN-CONTAINING PROTEIN"/>
    <property type="match status" value="1"/>
</dbReference>
<dbReference type="GO" id="GO:0016020">
    <property type="term" value="C:membrane"/>
    <property type="evidence" value="ECO:0007669"/>
    <property type="project" value="UniProtKB-SubCell"/>
</dbReference>
<dbReference type="PANTHER" id="PTHR48021">
    <property type="match status" value="1"/>
</dbReference>
<dbReference type="InterPro" id="IPR050549">
    <property type="entry name" value="MFS_Trehalose_Transporter"/>
</dbReference>
<feature type="transmembrane region" description="Helical" evidence="5">
    <location>
        <begin position="40"/>
        <end position="67"/>
    </location>
</feature>
<dbReference type="Pfam" id="PF00083">
    <property type="entry name" value="Sugar_tr"/>
    <property type="match status" value="1"/>
</dbReference>
<protein>
    <recommendedName>
        <fullName evidence="6">Major facilitator superfamily (MFS) profile domain-containing protein</fullName>
    </recommendedName>
</protein>
<feature type="transmembrane region" description="Helical" evidence="5">
    <location>
        <begin position="464"/>
        <end position="483"/>
    </location>
</feature>
<evidence type="ECO:0000256" key="5">
    <source>
        <dbReference type="SAM" id="Phobius"/>
    </source>
</evidence>
<dbReference type="FunFam" id="1.20.1250.20:FF:000249">
    <property type="entry name" value="facilitated trehalose transporter Tret1"/>
    <property type="match status" value="1"/>
</dbReference>
<dbReference type="EMBL" id="JARPUR010000004">
    <property type="protein sequence ID" value="KAK4877993.1"/>
    <property type="molecule type" value="Genomic_DNA"/>
</dbReference>
<feature type="transmembrane region" description="Helical" evidence="5">
    <location>
        <begin position="115"/>
        <end position="134"/>
    </location>
</feature>
<evidence type="ECO:0000259" key="6">
    <source>
        <dbReference type="PROSITE" id="PS50850"/>
    </source>
</evidence>
<dbReference type="InterPro" id="IPR005828">
    <property type="entry name" value="MFS_sugar_transport-like"/>
</dbReference>
<feature type="transmembrane region" description="Helical" evidence="5">
    <location>
        <begin position="431"/>
        <end position="452"/>
    </location>
</feature>
<feature type="transmembrane region" description="Helical" evidence="5">
    <location>
        <begin position="299"/>
        <end position="323"/>
    </location>
</feature>
<sequence>MPEMQNLEDRKHAQLLEILNSTRSISYYDSKTLKTLLPQIIVAAVLMFPSIVVGIIYAFSAILVPQLMEQQNSTDPDVVRVTKTESAWITSSAMLIMPVGAITGGIMMDMIGRLNLLKLMLLPCISGFALIATAKNVPMLIAGRMLTGIGLVWGINPGSVYIAEVSRADVRGPLSASLVLNLSIGMLLVMIKGWFLHWRIVAWLSTIYLFVFIILVMFIPESPVWLVSKGRLDQAKKSLDWFNRYQPTLETKIVTYSEMQLSVLQSEHLIKTKQEEQLSGNSFTRKFKMFFKPTGYKPLLILAGLFFFQQASGVHLIIFNGVIFFQAMGVTMDPYLASIIIGSVRLVMSVVYTWMMKRFNRRTLMMTSNVGMAITIGLSGLFTKWIQEGSTSHTWIPVTLLMIYFVFAAIGVMFIPIIIASEVFPVAIRGISQSLVSTIAHLLMFAILQSYYALDEAFGGSSGLQYFFAAMCVAGVIFCYLFMPETRNKKLSLIEEYFVNNTIYISKPSFKLGCTKVRKDEIESLRATN</sequence>
<evidence type="ECO:0000256" key="4">
    <source>
        <dbReference type="ARBA" id="ARBA00023136"/>
    </source>
</evidence>
<comment type="caution">
    <text evidence="7">The sequence shown here is derived from an EMBL/GenBank/DDBJ whole genome shotgun (WGS) entry which is preliminary data.</text>
</comment>
<feature type="transmembrane region" description="Helical" evidence="5">
    <location>
        <begin position="87"/>
        <end position="108"/>
    </location>
</feature>
<keyword evidence="4 5" id="KW-0472">Membrane</keyword>
<gene>
    <name evidence="7" type="ORF">RN001_010499</name>
</gene>
<feature type="transmembrane region" description="Helical" evidence="5">
    <location>
        <begin position="367"/>
        <end position="386"/>
    </location>
</feature>
<dbReference type="Proteomes" id="UP001353858">
    <property type="component" value="Unassembled WGS sequence"/>
</dbReference>
<keyword evidence="2 5" id="KW-0812">Transmembrane</keyword>
<feature type="transmembrane region" description="Helical" evidence="5">
    <location>
        <begin position="140"/>
        <end position="162"/>
    </location>
</feature>
<dbReference type="InterPro" id="IPR020846">
    <property type="entry name" value="MFS_dom"/>
</dbReference>
<feature type="transmembrane region" description="Helical" evidence="5">
    <location>
        <begin position="200"/>
        <end position="219"/>
    </location>
</feature>
<dbReference type="SUPFAM" id="SSF103473">
    <property type="entry name" value="MFS general substrate transporter"/>
    <property type="match status" value="1"/>
</dbReference>
<reference evidence="8" key="1">
    <citation type="submission" date="2023-01" db="EMBL/GenBank/DDBJ databases">
        <title>Key to firefly adult light organ development and bioluminescence: homeobox transcription factors regulate luciferase expression and transportation to peroxisome.</title>
        <authorList>
            <person name="Fu X."/>
        </authorList>
    </citation>
    <scope>NUCLEOTIDE SEQUENCE [LARGE SCALE GENOMIC DNA]</scope>
</reference>
<feature type="transmembrane region" description="Helical" evidence="5">
    <location>
        <begin position="174"/>
        <end position="194"/>
    </location>
</feature>
<evidence type="ECO:0000256" key="2">
    <source>
        <dbReference type="ARBA" id="ARBA00022692"/>
    </source>
</evidence>
<evidence type="ECO:0000256" key="3">
    <source>
        <dbReference type="ARBA" id="ARBA00022989"/>
    </source>
</evidence>
<accession>A0AAN7SNB9</accession>
<dbReference type="PROSITE" id="PS50850">
    <property type="entry name" value="MFS"/>
    <property type="match status" value="1"/>
</dbReference>
<keyword evidence="8" id="KW-1185">Reference proteome</keyword>
<name>A0AAN7SNB9_9COLE</name>
<evidence type="ECO:0000313" key="8">
    <source>
        <dbReference type="Proteomes" id="UP001353858"/>
    </source>
</evidence>
<dbReference type="GO" id="GO:0022857">
    <property type="term" value="F:transmembrane transporter activity"/>
    <property type="evidence" value="ECO:0007669"/>
    <property type="project" value="InterPro"/>
</dbReference>
<comment type="subcellular location">
    <subcellularLocation>
        <location evidence="1">Membrane</location>
        <topology evidence="1">Multi-pass membrane protein</topology>
    </subcellularLocation>
</comment>
<dbReference type="AlphaFoldDB" id="A0AAN7SNB9"/>
<feature type="transmembrane region" description="Helical" evidence="5">
    <location>
        <begin position="398"/>
        <end position="419"/>
    </location>
</feature>
<keyword evidence="3 5" id="KW-1133">Transmembrane helix</keyword>
<dbReference type="InterPro" id="IPR036259">
    <property type="entry name" value="MFS_trans_sf"/>
</dbReference>
<dbReference type="Gene3D" id="1.20.1250.20">
    <property type="entry name" value="MFS general substrate transporter like domains"/>
    <property type="match status" value="1"/>
</dbReference>
<proteinExistence type="predicted"/>
<feature type="domain" description="Major facilitator superfamily (MFS) profile" evidence="6">
    <location>
        <begin position="38"/>
        <end position="487"/>
    </location>
</feature>
<evidence type="ECO:0000313" key="7">
    <source>
        <dbReference type="EMBL" id="KAK4877993.1"/>
    </source>
</evidence>
<organism evidence="7 8">
    <name type="scientific">Aquatica leii</name>
    <dbReference type="NCBI Taxonomy" id="1421715"/>
    <lineage>
        <taxon>Eukaryota</taxon>
        <taxon>Metazoa</taxon>
        <taxon>Ecdysozoa</taxon>
        <taxon>Arthropoda</taxon>
        <taxon>Hexapoda</taxon>
        <taxon>Insecta</taxon>
        <taxon>Pterygota</taxon>
        <taxon>Neoptera</taxon>
        <taxon>Endopterygota</taxon>
        <taxon>Coleoptera</taxon>
        <taxon>Polyphaga</taxon>
        <taxon>Elateriformia</taxon>
        <taxon>Elateroidea</taxon>
        <taxon>Lampyridae</taxon>
        <taxon>Luciolinae</taxon>
        <taxon>Aquatica</taxon>
    </lineage>
</organism>
<feature type="transmembrane region" description="Helical" evidence="5">
    <location>
        <begin position="335"/>
        <end position="355"/>
    </location>
</feature>